<sequence length="73" mass="8298">MITGSSGLIGSEAVQYYDNQGYRVIGVDNNMRREFFGPKGDNTWNLVRLQQAVHNFQYVDLDIRDRVGSQSLS</sequence>
<protein>
    <submittedName>
        <fullName evidence="2">NAD-dependent epimerase/dehydratase family protein</fullName>
    </submittedName>
</protein>
<dbReference type="Gene3D" id="3.40.50.720">
    <property type="entry name" value="NAD(P)-binding Rossmann-like Domain"/>
    <property type="match status" value="1"/>
</dbReference>
<evidence type="ECO:0000313" key="2">
    <source>
        <dbReference type="EMBL" id="MBP1465739.1"/>
    </source>
</evidence>
<gene>
    <name evidence="2" type="ORF">EYB53_008480</name>
</gene>
<keyword evidence="3" id="KW-1185">Reference proteome</keyword>
<comment type="caution">
    <text evidence="2">The sequence shown here is derived from an EMBL/GenBank/DDBJ whole genome shotgun (WGS) entry which is preliminary data.</text>
</comment>
<evidence type="ECO:0000313" key="3">
    <source>
        <dbReference type="Proteomes" id="UP001193081"/>
    </source>
</evidence>
<dbReference type="EMBL" id="SIJK02000011">
    <property type="protein sequence ID" value="MBP1465739.1"/>
    <property type="molecule type" value="Genomic_DNA"/>
</dbReference>
<accession>A0ABS4D8G7</accession>
<organism evidence="2 3">
    <name type="scientific">Candidatus Chloroploca mongolica</name>
    <dbReference type="NCBI Taxonomy" id="2528176"/>
    <lineage>
        <taxon>Bacteria</taxon>
        <taxon>Bacillati</taxon>
        <taxon>Chloroflexota</taxon>
        <taxon>Chloroflexia</taxon>
        <taxon>Chloroflexales</taxon>
        <taxon>Chloroflexineae</taxon>
        <taxon>Oscillochloridaceae</taxon>
        <taxon>Candidatus Chloroploca</taxon>
    </lineage>
</organism>
<dbReference type="InterPro" id="IPR036291">
    <property type="entry name" value="NAD(P)-bd_dom_sf"/>
</dbReference>
<dbReference type="Proteomes" id="UP001193081">
    <property type="component" value="Unassembled WGS sequence"/>
</dbReference>
<feature type="domain" description="NAD-dependent epimerase/dehydratase" evidence="1">
    <location>
        <begin position="1"/>
        <end position="65"/>
    </location>
</feature>
<evidence type="ECO:0000259" key="1">
    <source>
        <dbReference type="Pfam" id="PF01370"/>
    </source>
</evidence>
<dbReference type="SUPFAM" id="SSF51735">
    <property type="entry name" value="NAD(P)-binding Rossmann-fold domains"/>
    <property type="match status" value="1"/>
</dbReference>
<proteinExistence type="predicted"/>
<reference evidence="2 3" key="1">
    <citation type="submission" date="2021-03" db="EMBL/GenBank/DDBJ databases">
        <authorList>
            <person name="Grouzdev D.S."/>
        </authorList>
    </citation>
    <scope>NUCLEOTIDE SEQUENCE [LARGE SCALE GENOMIC DNA]</scope>
    <source>
        <strain evidence="2 3">M50-1</strain>
    </source>
</reference>
<dbReference type="Pfam" id="PF01370">
    <property type="entry name" value="Epimerase"/>
    <property type="match status" value="1"/>
</dbReference>
<dbReference type="InterPro" id="IPR001509">
    <property type="entry name" value="Epimerase_deHydtase"/>
</dbReference>
<name>A0ABS4D8G7_9CHLR</name>